<organism evidence="1 2">
    <name type="scientific">Bauhinia variegata</name>
    <name type="common">Purple orchid tree</name>
    <name type="synonym">Phanera variegata</name>
    <dbReference type="NCBI Taxonomy" id="167791"/>
    <lineage>
        <taxon>Eukaryota</taxon>
        <taxon>Viridiplantae</taxon>
        <taxon>Streptophyta</taxon>
        <taxon>Embryophyta</taxon>
        <taxon>Tracheophyta</taxon>
        <taxon>Spermatophyta</taxon>
        <taxon>Magnoliopsida</taxon>
        <taxon>eudicotyledons</taxon>
        <taxon>Gunneridae</taxon>
        <taxon>Pentapetalae</taxon>
        <taxon>rosids</taxon>
        <taxon>fabids</taxon>
        <taxon>Fabales</taxon>
        <taxon>Fabaceae</taxon>
        <taxon>Cercidoideae</taxon>
        <taxon>Cercideae</taxon>
        <taxon>Bauhiniinae</taxon>
        <taxon>Bauhinia</taxon>
    </lineage>
</organism>
<accession>A0ACB9MVZ3</accession>
<comment type="caution">
    <text evidence="1">The sequence shown here is derived from an EMBL/GenBank/DDBJ whole genome shotgun (WGS) entry which is preliminary data.</text>
</comment>
<sequence>MSLRAPASVATPHYLAHKHVFSDDHYPLQVQLQLPVRSPEQKLRLQDNVVDNSTEISPQAIEFKPQNTGFPCTSRRKTKKGKRFNPSGSTTSDILRLMDSLGFCIPIDIYTSLIEECTILRDPKRAIELHTHISQSVIKPPLSLLNRLLVMCVSCGLLENACHLFDSMSVRDFNSWATLIVAYFDNAEYDEAISLFVSMLNRIDILELPRWIMICLLKASSHSMNFELGKQVHGWLFKLSISDDSFLTSSLISFYGKFKCLEDANVAFNQVSRHNTMTWTAKIINSCREKHFSEVLSDFKEMGRLGIKKNSFTFSSVLKACGRIPDHGRTGQQVHAEAIKLGLVSDTYVQCGLIDMYGRSGLLRDAKKVFETNHNQRNIACWNALLMGYIQHGLYIEAIKFLYRMKAAGIQPQESLLNEVRIACGSMVYQSIN</sequence>
<evidence type="ECO:0000313" key="2">
    <source>
        <dbReference type="Proteomes" id="UP000828941"/>
    </source>
</evidence>
<keyword evidence="2" id="KW-1185">Reference proteome</keyword>
<evidence type="ECO:0000313" key="1">
    <source>
        <dbReference type="EMBL" id="KAI4327888.1"/>
    </source>
</evidence>
<reference evidence="1 2" key="1">
    <citation type="journal article" date="2022" name="DNA Res.">
        <title>Chromosomal-level genome assembly of the orchid tree Bauhinia variegata (Leguminosae; Cercidoideae) supports the allotetraploid origin hypothesis of Bauhinia.</title>
        <authorList>
            <person name="Zhong Y."/>
            <person name="Chen Y."/>
            <person name="Zheng D."/>
            <person name="Pang J."/>
            <person name="Liu Y."/>
            <person name="Luo S."/>
            <person name="Meng S."/>
            <person name="Qian L."/>
            <person name="Wei D."/>
            <person name="Dai S."/>
            <person name="Zhou R."/>
        </authorList>
    </citation>
    <scope>NUCLEOTIDE SEQUENCE [LARGE SCALE GENOMIC DNA]</scope>
    <source>
        <strain evidence="1">BV-YZ2020</strain>
    </source>
</reference>
<protein>
    <submittedName>
        <fullName evidence="1">Uncharacterized protein</fullName>
    </submittedName>
</protein>
<name>A0ACB9MVZ3_BAUVA</name>
<proteinExistence type="predicted"/>
<dbReference type="Proteomes" id="UP000828941">
    <property type="component" value="Chromosome 8"/>
</dbReference>
<gene>
    <name evidence="1" type="ORF">L6164_020299</name>
</gene>
<dbReference type="EMBL" id="CM039433">
    <property type="protein sequence ID" value="KAI4327888.1"/>
    <property type="molecule type" value="Genomic_DNA"/>
</dbReference>